<dbReference type="RefSeq" id="WP_170227098.1">
    <property type="nucleotide sequence ID" value="NZ_VORB01000008.1"/>
</dbReference>
<accession>A0A5C6UX25</accession>
<reference evidence="1 2" key="1">
    <citation type="submission" date="2019-08" db="EMBL/GenBank/DDBJ databases">
        <title>Genome of Luteibaculum oceani JCM 18817.</title>
        <authorList>
            <person name="Bowman J.P."/>
        </authorList>
    </citation>
    <scope>NUCLEOTIDE SEQUENCE [LARGE SCALE GENOMIC DNA]</scope>
    <source>
        <strain evidence="1 2">JCM 18817</strain>
    </source>
</reference>
<proteinExistence type="predicted"/>
<dbReference type="Proteomes" id="UP000321168">
    <property type="component" value="Unassembled WGS sequence"/>
</dbReference>
<keyword evidence="2" id="KW-1185">Reference proteome</keyword>
<dbReference type="AlphaFoldDB" id="A0A5C6UX25"/>
<gene>
    <name evidence="1" type="ORF">FRX97_09765</name>
</gene>
<protein>
    <submittedName>
        <fullName evidence="1">Uncharacterized protein</fullName>
    </submittedName>
</protein>
<evidence type="ECO:0000313" key="1">
    <source>
        <dbReference type="EMBL" id="TXC77140.1"/>
    </source>
</evidence>
<comment type="caution">
    <text evidence="1">The sequence shown here is derived from an EMBL/GenBank/DDBJ whole genome shotgun (WGS) entry which is preliminary data.</text>
</comment>
<dbReference type="InterPro" id="IPR046525">
    <property type="entry name" value="DUF6702"/>
</dbReference>
<sequence>MKAKFTLPVSFTLLLIWIICSSFSHPFHVSVSLLDADFQNKRIKCTHKIFVDDLEKGLALAFNKSIKLTKKTITSEDTQKHLESYLQSNFKIRFKDEMLPQWVGCEIENDLIWVYVAYEAKEKWVETLEVKNNLLFNTYSDQLNIVHFEYSGEKYTQHFNQKVKDFAPLKTHD</sequence>
<evidence type="ECO:0000313" key="2">
    <source>
        <dbReference type="Proteomes" id="UP000321168"/>
    </source>
</evidence>
<name>A0A5C6UX25_9FLAO</name>
<dbReference type="EMBL" id="VORB01000008">
    <property type="protein sequence ID" value="TXC77140.1"/>
    <property type="molecule type" value="Genomic_DNA"/>
</dbReference>
<dbReference type="Pfam" id="PF20420">
    <property type="entry name" value="DUF6702"/>
    <property type="match status" value="1"/>
</dbReference>
<organism evidence="1 2">
    <name type="scientific">Luteibaculum oceani</name>
    <dbReference type="NCBI Taxonomy" id="1294296"/>
    <lineage>
        <taxon>Bacteria</taxon>
        <taxon>Pseudomonadati</taxon>
        <taxon>Bacteroidota</taxon>
        <taxon>Flavobacteriia</taxon>
        <taxon>Flavobacteriales</taxon>
        <taxon>Luteibaculaceae</taxon>
        <taxon>Luteibaculum</taxon>
    </lineage>
</organism>